<protein>
    <submittedName>
        <fullName evidence="1">Uncharacterized protein</fullName>
    </submittedName>
</protein>
<name>A0A8S5S570_9CAUD</name>
<sequence>MFDTKQRQSKGVGYMGKVRKHIRNLHDGTEDGERIFDAIVEEGRVTIELKNSKKQLVQVPWEDIVTQVDAVRNRNSRK</sequence>
<accession>A0A8S5S570</accession>
<dbReference type="EMBL" id="BK032530">
    <property type="protein sequence ID" value="DAF46072.1"/>
    <property type="molecule type" value="Genomic_DNA"/>
</dbReference>
<proteinExistence type="predicted"/>
<reference evidence="1" key="1">
    <citation type="journal article" date="2021" name="Proc. Natl. Acad. Sci. U.S.A.">
        <title>A Catalog of Tens of Thousands of Viruses from Human Metagenomes Reveals Hidden Associations with Chronic Diseases.</title>
        <authorList>
            <person name="Tisza M.J."/>
            <person name="Buck C.B."/>
        </authorList>
    </citation>
    <scope>NUCLEOTIDE SEQUENCE</scope>
    <source>
        <strain evidence="1">Ctm7X10</strain>
    </source>
</reference>
<organism evidence="1">
    <name type="scientific">Siphoviridae sp. ctm7X10</name>
    <dbReference type="NCBI Taxonomy" id="2827929"/>
    <lineage>
        <taxon>Viruses</taxon>
        <taxon>Duplodnaviria</taxon>
        <taxon>Heunggongvirae</taxon>
        <taxon>Uroviricota</taxon>
        <taxon>Caudoviricetes</taxon>
    </lineage>
</organism>
<evidence type="ECO:0000313" key="1">
    <source>
        <dbReference type="EMBL" id="DAF46072.1"/>
    </source>
</evidence>